<dbReference type="InterPro" id="IPR023614">
    <property type="entry name" value="Porin_dom_sf"/>
</dbReference>
<protein>
    <submittedName>
        <fullName evidence="11">Mitochondrial import receptor subunit TOM40-like</fullName>
    </submittedName>
</protein>
<evidence type="ECO:0000256" key="5">
    <source>
        <dbReference type="ARBA" id="ARBA00022692"/>
    </source>
</evidence>
<name>A0AAV7JMD6_9METZ</name>
<dbReference type="GO" id="GO:0030150">
    <property type="term" value="P:protein import into mitochondrial matrix"/>
    <property type="evidence" value="ECO:0007669"/>
    <property type="project" value="InterPro"/>
</dbReference>
<dbReference type="EMBL" id="JAKMXF010000320">
    <property type="protein sequence ID" value="KAI6649550.1"/>
    <property type="molecule type" value="Genomic_DNA"/>
</dbReference>
<accession>A0AAV7JMD6</accession>
<comment type="subcellular location">
    <subcellularLocation>
        <location evidence="1">Mitochondrion outer membrane</location>
        <topology evidence="1">Multi-pass membrane protein</topology>
    </subcellularLocation>
</comment>
<dbReference type="GO" id="GO:0005741">
    <property type="term" value="C:mitochondrial outer membrane"/>
    <property type="evidence" value="ECO:0007669"/>
    <property type="project" value="UniProtKB-SubCell"/>
</dbReference>
<dbReference type="Pfam" id="PF01459">
    <property type="entry name" value="Porin_3"/>
    <property type="match status" value="1"/>
</dbReference>
<comment type="similarity">
    <text evidence="2">Belongs to the Tom40 family.</text>
</comment>
<dbReference type="GO" id="GO:0008320">
    <property type="term" value="F:protein transmembrane transporter activity"/>
    <property type="evidence" value="ECO:0007669"/>
    <property type="project" value="InterPro"/>
</dbReference>
<proteinExistence type="inferred from homology"/>
<keyword evidence="4" id="KW-1134">Transmembrane beta strand</keyword>
<dbReference type="AlphaFoldDB" id="A0AAV7JMD6"/>
<keyword evidence="6" id="KW-1000">Mitochondrion outer membrane</keyword>
<evidence type="ECO:0000256" key="7">
    <source>
        <dbReference type="ARBA" id="ARBA00022927"/>
    </source>
</evidence>
<organism evidence="11 12">
    <name type="scientific">Oopsacas minuta</name>
    <dbReference type="NCBI Taxonomy" id="111878"/>
    <lineage>
        <taxon>Eukaryota</taxon>
        <taxon>Metazoa</taxon>
        <taxon>Porifera</taxon>
        <taxon>Hexactinellida</taxon>
        <taxon>Hexasterophora</taxon>
        <taxon>Lyssacinosida</taxon>
        <taxon>Leucopsacidae</taxon>
        <taxon>Oopsacas</taxon>
    </lineage>
</organism>
<evidence type="ECO:0000256" key="9">
    <source>
        <dbReference type="ARBA" id="ARBA00023136"/>
    </source>
</evidence>
<keyword evidence="9" id="KW-0472">Membrane</keyword>
<evidence type="ECO:0000256" key="1">
    <source>
        <dbReference type="ARBA" id="ARBA00004374"/>
    </source>
</evidence>
<evidence type="ECO:0000256" key="2">
    <source>
        <dbReference type="ARBA" id="ARBA00010510"/>
    </source>
</evidence>
<dbReference type="Gene3D" id="2.40.160.10">
    <property type="entry name" value="Porin"/>
    <property type="match status" value="2"/>
</dbReference>
<comment type="caution">
    <text evidence="11">The sequence shown here is derived from an EMBL/GenBank/DDBJ whole genome shotgun (WGS) entry which is preliminary data.</text>
</comment>
<feature type="region of interest" description="Disordered" evidence="10">
    <location>
        <begin position="1"/>
        <end position="48"/>
    </location>
</feature>
<dbReference type="PANTHER" id="PTHR10802">
    <property type="entry name" value="MITOCHONDRIAL IMPORT RECEPTOR SUBUNIT TOM40"/>
    <property type="match status" value="1"/>
</dbReference>
<feature type="compositionally biased region" description="Pro residues" evidence="10">
    <location>
        <begin position="8"/>
        <end position="30"/>
    </location>
</feature>
<evidence type="ECO:0000256" key="6">
    <source>
        <dbReference type="ARBA" id="ARBA00022787"/>
    </source>
</evidence>
<keyword evidence="7" id="KW-0653">Protein transport</keyword>
<evidence type="ECO:0000313" key="12">
    <source>
        <dbReference type="Proteomes" id="UP001165289"/>
    </source>
</evidence>
<dbReference type="InterPro" id="IPR037930">
    <property type="entry name" value="Tom40"/>
</dbReference>
<keyword evidence="11" id="KW-0675">Receptor</keyword>
<evidence type="ECO:0000256" key="10">
    <source>
        <dbReference type="SAM" id="MobiDB-lite"/>
    </source>
</evidence>
<reference evidence="11 12" key="1">
    <citation type="journal article" date="2023" name="BMC Biol.">
        <title>The compact genome of the sponge Oopsacas minuta (Hexactinellida) is lacking key metazoan core genes.</title>
        <authorList>
            <person name="Santini S."/>
            <person name="Schenkelaars Q."/>
            <person name="Jourda C."/>
            <person name="Duchesne M."/>
            <person name="Belahbib H."/>
            <person name="Rocher C."/>
            <person name="Selva M."/>
            <person name="Riesgo A."/>
            <person name="Vervoort M."/>
            <person name="Leys S.P."/>
            <person name="Kodjabachian L."/>
            <person name="Le Bivic A."/>
            <person name="Borchiellini C."/>
            <person name="Claverie J.M."/>
            <person name="Renard E."/>
        </authorList>
    </citation>
    <scope>NUCLEOTIDE SEQUENCE [LARGE SCALE GENOMIC DNA]</scope>
    <source>
        <strain evidence="11">SPO-2</strain>
    </source>
</reference>
<evidence type="ECO:0000256" key="4">
    <source>
        <dbReference type="ARBA" id="ARBA00022452"/>
    </source>
</evidence>
<sequence>MGNTKDTLPPPVSPASPPTDPLIPLTPPKPNETNSLPTSGPVHLPEDSPVFPTFGSHPPGVHGEKGEGAVDAFSDTIESINQEFKTYLPNLIEGAKLTLNTPLSQYFQAIHSLHSSSKASLYSYGISYVGRKKYGEMELYPMFYGEMDNATNLKAICVHKPNKALKLRSDIQTQKSEFSVVQLMAEYMGTDFSFCSTLVNPCLYPASGVLALQYLQRVTQNLSLGVEFTYQKESSQQGAGISGFVGYKQPGWQTFAKLSFGSWSLGYLRKVTENINLVGEYEKTPFDDSGVVTMGYSWHIPKVDFKIYSSINSQWTVSSIVEKRLQPLPVSLALSTSLNQKSNQIKLGVGITIG</sequence>
<evidence type="ECO:0000256" key="8">
    <source>
        <dbReference type="ARBA" id="ARBA00023128"/>
    </source>
</evidence>
<keyword evidence="3" id="KW-0813">Transport</keyword>
<dbReference type="Proteomes" id="UP001165289">
    <property type="component" value="Unassembled WGS sequence"/>
</dbReference>
<dbReference type="InterPro" id="IPR027246">
    <property type="entry name" value="Porin_Euk/Tom40"/>
</dbReference>
<gene>
    <name evidence="11" type="ORF">LOD99_6716</name>
</gene>
<evidence type="ECO:0000256" key="3">
    <source>
        <dbReference type="ARBA" id="ARBA00022448"/>
    </source>
</evidence>
<keyword evidence="5" id="KW-0812">Transmembrane</keyword>
<keyword evidence="12" id="KW-1185">Reference proteome</keyword>
<evidence type="ECO:0000313" key="11">
    <source>
        <dbReference type="EMBL" id="KAI6649550.1"/>
    </source>
</evidence>
<keyword evidence="8" id="KW-0496">Mitochondrion</keyword>
<dbReference type="CDD" id="cd07305">
    <property type="entry name" value="Porin3_Tom40"/>
    <property type="match status" value="1"/>
</dbReference>